<evidence type="ECO:0000313" key="4">
    <source>
        <dbReference type="Proteomes" id="UP000003860"/>
    </source>
</evidence>
<dbReference type="Proteomes" id="UP000003860">
    <property type="component" value="Unassembled WGS sequence"/>
</dbReference>
<keyword evidence="4" id="KW-1185">Reference proteome</keyword>
<dbReference type="SFLD" id="SFLDG01065">
    <property type="entry name" value="anaerobic_coproporphyrinogen-I"/>
    <property type="match status" value="1"/>
</dbReference>
<dbReference type="InterPro" id="IPR034505">
    <property type="entry name" value="Coproporphyrinogen-III_oxidase"/>
</dbReference>
<dbReference type="PANTHER" id="PTHR13932:SF5">
    <property type="entry name" value="RADICAL S-ADENOSYL METHIONINE DOMAIN-CONTAINING PROTEIN 1, MITOCHONDRIAL"/>
    <property type="match status" value="1"/>
</dbReference>
<dbReference type="PROSITE" id="PS51918">
    <property type="entry name" value="RADICAL_SAM"/>
    <property type="match status" value="1"/>
</dbReference>
<dbReference type="SMART" id="SM00729">
    <property type="entry name" value="Elp3"/>
    <property type="match status" value="1"/>
</dbReference>
<dbReference type="Pfam" id="PF04055">
    <property type="entry name" value="Radical_SAM"/>
    <property type="match status" value="1"/>
</dbReference>
<proteinExistence type="predicted"/>
<feature type="domain" description="Radical SAM core" evidence="2">
    <location>
        <begin position="49"/>
        <end position="280"/>
    </location>
</feature>
<evidence type="ECO:0000313" key="3">
    <source>
        <dbReference type="EMBL" id="EGD46347.1"/>
    </source>
</evidence>
<dbReference type="GO" id="GO:0003824">
    <property type="term" value="F:catalytic activity"/>
    <property type="evidence" value="ECO:0007669"/>
    <property type="project" value="InterPro"/>
</dbReference>
<evidence type="ECO:0000256" key="1">
    <source>
        <dbReference type="ARBA" id="ARBA00017228"/>
    </source>
</evidence>
<dbReference type="SFLD" id="SFLDS00029">
    <property type="entry name" value="Radical_SAM"/>
    <property type="match status" value="1"/>
</dbReference>
<gene>
    <name evidence="3" type="ORF">Cpap_0286</name>
</gene>
<reference evidence="3" key="1">
    <citation type="submission" date="2009-07" db="EMBL/GenBank/DDBJ databases">
        <authorList>
            <consortium name="US DOE Joint Genome Institute (JGI-PGF)"/>
            <person name="Lucas S."/>
            <person name="Copeland A."/>
            <person name="Lapidus A."/>
            <person name="Glavina del Rio T."/>
            <person name="Tice H."/>
            <person name="Bruce D."/>
            <person name="Goodwin L."/>
            <person name="Pitluck S."/>
            <person name="Larimer F."/>
            <person name="Land M.L."/>
            <person name="Mouttaki H."/>
            <person name="He Z."/>
            <person name="Zhou J."/>
            <person name="Hemme C.L."/>
        </authorList>
    </citation>
    <scope>NUCLEOTIDE SEQUENCE</scope>
    <source>
        <strain evidence="3">DSM 2782</strain>
    </source>
</reference>
<dbReference type="CDD" id="cd01335">
    <property type="entry name" value="Radical_SAM"/>
    <property type="match status" value="1"/>
</dbReference>
<dbReference type="Gene3D" id="3.80.30.20">
    <property type="entry name" value="tm_1862 like domain"/>
    <property type="match status" value="1"/>
</dbReference>
<reference evidence="3" key="2">
    <citation type="submission" date="2011-01" db="EMBL/GenBank/DDBJ databases">
        <title>The Non-contiguous Finished genome of Clostridium papyrosolvens.</title>
        <authorList>
            <person name="Lucas S."/>
            <person name="Copeland A."/>
            <person name="Lapidus A."/>
            <person name="Cheng J.-F."/>
            <person name="Goodwin L."/>
            <person name="Pitluck S."/>
            <person name="Misra M."/>
            <person name="Chertkov O."/>
            <person name="Detter J.C."/>
            <person name="Han C."/>
            <person name="Tapia R."/>
            <person name="Land M."/>
            <person name="Hauser L."/>
            <person name="Kyrpides N."/>
            <person name="Ivanova N."/>
            <person name="Pagani I."/>
            <person name="Mouttaki H."/>
            <person name="He Z."/>
            <person name="Zhou J."/>
            <person name="Hemme C.L."/>
            <person name="Woyke T."/>
        </authorList>
    </citation>
    <scope>NUCLEOTIDE SEQUENCE [LARGE SCALE GENOMIC DNA]</scope>
    <source>
        <strain evidence="3">DSM 2782</strain>
    </source>
</reference>
<dbReference type="SFLD" id="SFLDG01082">
    <property type="entry name" value="B12-binding_domain_containing"/>
    <property type="match status" value="1"/>
</dbReference>
<dbReference type="eggNOG" id="COG0635">
    <property type="taxonomic scope" value="Bacteria"/>
</dbReference>
<dbReference type="InterPro" id="IPR007197">
    <property type="entry name" value="rSAM"/>
</dbReference>
<dbReference type="GO" id="GO:0005737">
    <property type="term" value="C:cytoplasm"/>
    <property type="evidence" value="ECO:0007669"/>
    <property type="project" value="TreeGrafter"/>
</dbReference>
<dbReference type="STRING" id="588581.Cpap_0286"/>
<sequence>MLNSINISSNYSATKASIRRKLVERLGPDFNKGMNDVVRAKASSDFERLVPKEDFIIYIHVPFCDSFCRDCPYSKSVNKGNLEKYVRALIKEIEFIGKNKNNSKIRAKAVYFGGGTPTVLSAHQLSDIIGKLKEYFVDESTSITLESHPKSLDCDNLSKYRDAGINRISLGIQSFQDSVLKEMGRDYDSNRALEVARKVSEAGWNFNVDIMYGFDSETDEMFYEDLERAIQFNANHISIYGLMRNTDNKTKEAMIKRETDMYFHARKRLLDEGFVHYKINDFARDDKSINVYADLRDRIPLHENLALGTSGHGMTASAGNYLKYKSIDKYIDCIEKEIPPLSYVNCNDKEGDIVSNIFYGLNSLNISRRKFKQQFDADPVENTNDFIKHLARLGFLDITDEEVKLREDSIFEYNILFNEVYYKGIKMPDDTDSI</sequence>
<dbReference type="InterPro" id="IPR023404">
    <property type="entry name" value="rSAM_horseshoe"/>
</dbReference>
<dbReference type="InterPro" id="IPR058240">
    <property type="entry name" value="rSAM_sf"/>
</dbReference>
<dbReference type="SUPFAM" id="SSF102114">
    <property type="entry name" value="Radical SAM enzymes"/>
    <property type="match status" value="1"/>
</dbReference>
<dbReference type="GO" id="GO:0006779">
    <property type="term" value="P:porphyrin-containing compound biosynthetic process"/>
    <property type="evidence" value="ECO:0007669"/>
    <property type="project" value="TreeGrafter"/>
</dbReference>
<comment type="caution">
    <text evidence="3">The sequence shown here is derived from an EMBL/GenBank/DDBJ whole genome shotgun (WGS) entry which is preliminary data.</text>
</comment>
<evidence type="ECO:0000259" key="2">
    <source>
        <dbReference type="PROSITE" id="PS51918"/>
    </source>
</evidence>
<name>F1TGL6_9FIRM</name>
<dbReference type="AlphaFoldDB" id="F1TGL6"/>
<dbReference type="EMBL" id="ACXX02000014">
    <property type="protein sequence ID" value="EGD46347.1"/>
    <property type="molecule type" value="Genomic_DNA"/>
</dbReference>
<dbReference type="GO" id="GO:0051539">
    <property type="term" value="F:4 iron, 4 sulfur cluster binding"/>
    <property type="evidence" value="ECO:0007669"/>
    <property type="project" value="TreeGrafter"/>
</dbReference>
<dbReference type="InterPro" id="IPR006638">
    <property type="entry name" value="Elp3/MiaA/NifB-like_rSAM"/>
</dbReference>
<organism evidence="3 4">
    <name type="scientific">Ruminiclostridium papyrosolvens DSM 2782</name>
    <dbReference type="NCBI Taxonomy" id="588581"/>
    <lineage>
        <taxon>Bacteria</taxon>
        <taxon>Bacillati</taxon>
        <taxon>Bacillota</taxon>
        <taxon>Clostridia</taxon>
        <taxon>Eubacteriales</taxon>
        <taxon>Oscillospiraceae</taxon>
        <taxon>Ruminiclostridium</taxon>
    </lineage>
</organism>
<dbReference type="RefSeq" id="WP_004621342.1">
    <property type="nucleotide sequence ID" value="NZ_ACXX02000014.1"/>
</dbReference>
<protein>
    <recommendedName>
        <fullName evidence="1">Heme chaperone HemW</fullName>
    </recommendedName>
</protein>
<dbReference type="OrthoDB" id="9808022at2"/>
<accession>F1TGL6</accession>
<dbReference type="PANTHER" id="PTHR13932">
    <property type="entry name" value="COPROPORPHYRINIGEN III OXIDASE"/>
    <property type="match status" value="1"/>
</dbReference>